<dbReference type="PROSITE" id="PS50263">
    <property type="entry name" value="CN_HYDROLASE"/>
    <property type="match status" value="1"/>
</dbReference>
<comment type="caution">
    <text evidence="3">The sequence shown here is derived from an EMBL/GenBank/DDBJ whole genome shotgun (WGS) entry which is preliminary data.</text>
</comment>
<dbReference type="CDD" id="cd07197">
    <property type="entry name" value="nitrilase"/>
    <property type="match status" value="1"/>
</dbReference>
<organism evidence="3 4">
    <name type="scientific">Corallococcus llansteffanensis</name>
    <dbReference type="NCBI Taxonomy" id="2316731"/>
    <lineage>
        <taxon>Bacteria</taxon>
        <taxon>Pseudomonadati</taxon>
        <taxon>Myxococcota</taxon>
        <taxon>Myxococcia</taxon>
        <taxon>Myxococcales</taxon>
        <taxon>Cystobacterineae</taxon>
        <taxon>Myxococcaceae</taxon>
        <taxon>Corallococcus</taxon>
    </lineage>
</organism>
<evidence type="ECO:0000313" key="3">
    <source>
        <dbReference type="EMBL" id="RKH54620.1"/>
    </source>
</evidence>
<dbReference type="InterPro" id="IPR003010">
    <property type="entry name" value="C-N_Hydrolase"/>
</dbReference>
<protein>
    <recommendedName>
        <fullName evidence="2">CN hydrolase domain-containing protein</fullName>
    </recommendedName>
</protein>
<evidence type="ECO:0000313" key="4">
    <source>
        <dbReference type="Proteomes" id="UP000272888"/>
    </source>
</evidence>
<dbReference type="Gene3D" id="3.60.110.10">
    <property type="entry name" value="Carbon-nitrogen hydrolase"/>
    <property type="match status" value="2"/>
</dbReference>
<evidence type="ECO:0000259" key="2">
    <source>
        <dbReference type="PROSITE" id="PS50263"/>
    </source>
</evidence>
<dbReference type="InterPro" id="IPR050345">
    <property type="entry name" value="Aliph_Amidase/BUP"/>
</dbReference>
<dbReference type="AlphaFoldDB" id="A0A3A8PH33"/>
<dbReference type="Proteomes" id="UP000272888">
    <property type="component" value="Unassembled WGS sequence"/>
</dbReference>
<dbReference type="SUPFAM" id="SSF56317">
    <property type="entry name" value="Carbon-nitrogen hydrolase"/>
    <property type="match status" value="2"/>
</dbReference>
<dbReference type="PANTHER" id="PTHR43674:SF16">
    <property type="entry name" value="CARBON-NITROGEN FAMILY, PUTATIVE (AFU_ORTHOLOGUE AFUA_5G02350)-RELATED"/>
    <property type="match status" value="1"/>
</dbReference>
<gene>
    <name evidence="3" type="ORF">D7V93_25215</name>
</gene>
<keyword evidence="4" id="KW-1185">Reference proteome</keyword>
<feature type="domain" description="CN hydrolase" evidence="2">
    <location>
        <begin position="36"/>
        <end position="282"/>
    </location>
</feature>
<reference evidence="4" key="1">
    <citation type="submission" date="2018-09" db="EMBL/GenBank/DDBJ databases">
        <authorList>
            <person name="Livingstone P.G."/>
            <person name="Whitworth D.E."/>
        </authorList>
    </citation>
    <scope>NUCLEOTIDE SEQUENCE [LARGE SCALE GENOMIC DNA]</scope>
    <source>
        <strain evidence="4">CA051B</strain>
    </source>
</reference>
<accession>A0A3A8PH33</accession>
<keyword evidence="1" id="KW-0378">Hydrolase</keyword>
<name>A0A3A8PH33_9BACT</name>
<sequence length="588" mass="63479">MRQLAVVAALCVWVTVVPGCSSKQRGPPAGPPDVTARIALLHMDPQLAALDENIASISRLAEEAFSKGANIVIAPELATTGYSITAEQVRSSLGLGMPYAKLQPLRELAARHSGYVVVGLAETAEDGALYNAAVTFGPKEFLRVQRKRGMADWNSSGDLPFDIIPTEFGDIAMVICSDTYLPDWIRIATLHGVDVMVAPANWWGDSGQGRIWRTRSRENGVWMVVTNRWGQEEDTRYTPPYHYDMNDGPSMVTDPRGQVLLTYEAKDTSPPGGKILYATVKIPAERIGRAGNTTDSVVYRRPEAYQAIANDCWQPGAPASCTADLPPAGKTVVGSLAYVPSPNAGENLDQVQARWGTQAVDVLVLPALGIAAEPVSPEAPCWWCQGPWLRWQQLVEERGLQLLVTTVNEAPKGAAPRESLLLLRPKLPPRLIQPIHGNGTTPGTGRSPELIDLPHARVAAVSGWDFMFPEISTALAKSGVDAVLVSSSLASERTPERSRWDVGMLRAAWEVDTNSGFHLAAADSAGHGLLVESGGMYTVQALELQGNEPLKPLPLDSQPVRTRKLNVYRPFDLKALLGTEGSTVQSAP</sequence>
<evidence type="ECO:0000256" key="1">
    <source>
        <dbReference type="ARBA" id="ARBA00022801"/>
    </source>
</evidence>
<dbReference type="GO" id="GO:0016811">
    <property type="term" value="F:hydrolase activity, acting on carbon-nitrogen (but not peptide) bonds, in linear amides"/>
    <property type="evidence" value="ECO:0007669"/>
    <property type="project" value="TreeGrafter"/>
</dbReference>
<dbReference type="InterPro" id="IPR036526">
    <property type="entry name" value="C-N_Hydrolase_sf"/>
</dbReference>
<dbReference type="RefSeq" id="WP_120645824.1">
    <property type="nucleotide sequence ID" value="NZ_RAWB01000295.1"/>
</dbReference>
<proteinExistence type="predicted"/>
<dbReference type="EMBL" id="RAWB01000295">
    <property type="protein sequence ID" value="RKH54620.1"/>
    <property type="molecule type" value="Genomic_DNA"/>
</dbReference>
<dbReference type="PANTHER" id="PTHR43674">
    <property type="entry name" value="NITRILASE C965.09-RELATED"/>
    <property type="match status" value="1"/>
</dbReference>
<dbReference type="Pfam" id="PF00795">
    <property type="entry name" value="CN_hydrolase"/>
    <property type="match status" value="1"/>
</dbReference>